<name>A0A150Q671_SORCE</name>
<keyword evidence="5 11" id="KW-0479">Metal-binding</keyword>
<dbReference type="SUPFAM" id="SSF53795">
    <property type="entry name" value="PEP carboxykinase-like"/>
    <property type="match status" value="1"/>
</dbReference>
<feature type="binding site" evidence="11">
    <location>
        <position position="366"/>
    </location>
    <ligand>
        <name>GTP</name>
        <dbReference type="ChEBI" id="CHEBI:37565"/>
    </ligand>
</feature>
<dbReference type="CDD" id="cd00819">
    <property type="entry name" value="PEPCK_GTP"/>
    <property type="match status" value="1"/>
</dbReference>
<dbReference type="GO" id="GO:0006107">
    <property type="term" value="P:oxaloacetate metabolic process"/>
    <property type="evidence" value="ECO:0007669"/>
    <property type="project" value="TreeGrafter"/>
</dbReference>
<feature type="domain" description="Phosphoenolpyruvate carboxykinase C-terminal P-loop" evidence="13">
    <location>
        <begin position="221"/>
        <end position="578"/>
    </location>
</feature>
<dbReference type="InterPro" id="IPR013035">
    <property type="entry name" value="PEP_carboxykinase_C"/>
</dbReference>
<dbReference type="InterPro" id="IPR018091">
    <property type="entry name" value="PEP_carboxykin_GTP_CS"/>
</dbReference>
<evidence type="ECO:0000256" key="8">
    <source>
        <dbReference type="ARBA" id="ARBA00023134"/>
    </source>
</evidence>
<evidence type="ECO:0000313" key="16">
    <source>
        <dbReference type="Proteomes" id="UP000075260"/>
    </source>
</evidence>
<feature type="binding site" evidence="11">
    <location>
        <position position="225"/>
    </location>
    <ligand>
        <name>Mn(2+)</name>
        <dbReference type="ChEBI" id="CHEBI:29035"/>
    </ligand>
</feature>
<feature type="domain" description="Phosphoenolpyruvate carboxykinase GTP-utilising N-terminal" evidence="14">
    <location>
        <begin position="9"/>
        <end position="217"/>
    </location>
</feature>
<comment type="function">
    <text evidence="11">Catalyzes the conversion of oxaloacetate (OAA) to phosphoenolpyruvate (PEP), the rate-limiting step in the metabolic pathway that produces glucose from lactate and other precursors derived from the citric acid cycle.</text>
</comment>
<feature type="binding site" evidence="11">
    <location>
        <begin position="196"/>
        <end position="198"/>
    </location>
    <ligand>
        <name>substrate</name>
    </ligand>
</feature>
<comment type="similarity">
    <text evidence="2 11">Belongs to the phosphoenolpyruvate carboxykinase [GTP] family.</text>
</comment>
<keyword evidence="4 11" id="KW-0312">Gluconeogenesis</keyword>
<dbReference type="RefSeq" id="WP_061612129.1">
    <property type="nucleotide sequence ID" value="NZ_JEMA01000995.1"/>
</dbReference>
<evidence type="ECO:0000256" key="3">
    <source>
        <dbReference type="ARBA" id="ARBA00011245"/>
    </source>
</evidence>
<dbReference type="GO" id="GO:0019543">
    <property type="term" value="P:propionate catabolic process"/>
    <property type="evidence" value="ECO:0007669"/>
    <property type="project" value="TreeGrafter"/>
</dbReference>
<protein>
    <recommendedName>
        <fullName evidence="11">Phosphoenolpyruvate carboxykinase [GTP]</fullName>
        <shortName evidence="11">PEP carboxykinase</shortName>
        <shortName evidence="11">PEPCK</shortName>
        <ecNumber evidence="11">4.1.1.32</ecNumber>
    </recommendedName>
    <alternativeName>
        <fullName evidence="11">GTP-dependent phosphoenolpyruvate carboxykinase</fullName>
        <shortName evidence="11">GTP-PEPCK</shortName>
    </alternativeName>
</protein>
<evidence type="ECO:0000256" key="10">
    <source>
        <dbReference type="ARBA" id="ARBA00023239"/>
    </source>
</evidence>
<dbReference type="InterPro" id="IPR035077">
    <property type="entry name" value="PEP_carboxykinase_GTP_C"/>
</dbReference>
<dbReference type="PROSITE" id="PS00505">
    <property type="entry name" value="PEPCK_GTP"/>
    <property type="match status" value="1"/>
</dbReference>
<accession>A0A150Q671</accession>
<dbReference type="EMBL" id="JEMA01000995">
    <property type="protein sequence ID" value="KYF63485.1"/>
    <property type="molecule type" value="Genomic_DNA"/>
</dbReference>
<evidence type="ECO:0000256" key="5">
    <source>
        <dbReference type="ARBA" id="ARBA00022723"/>
    </source>
</evidence>
<dbReference type="Gene3D" id="3.90.228.20">
    <property type="match status" value="1"/>
</dbReference>
<feature type="binding site" evidence="11">
    <location>
        <position position="397"/>
    </location>
    <ligand>
        <name>GTP</name>
        <dbReference type="ChEBI" id="CHEBI:37565"/>
    </ligand>
</feature>
<comment type="subunit">
    <text evidence="3 11">Monomer.</text>
</comment>
<keyword evidence="9 11" id="KW-0464">Manganese</keyword>
<dbReference type="SUPFAM" id="SSF68923">
    <property type="entry name" value="PEP carboxykinase N-terminal domain"/>
    <property type="match status" value="1"/>
</dbReference>
<keyword evidence="7 11" id="KW-0210">Decarboxylase</keyword>
<dbReference type="GO" id="GO:0006094">
    <property type="term" value="P:gluconeogenesis"/>
    <property type="evidence" value="ECO:0007669"/>
    <property type="project" value="UniProtKB-UniRule"/>
</dbReference>
<evidence type="ECO:0000256" key="9">
    <source>
        <dbReference type="ARBA" id="ARBA00023211"/>
    </source>
</evidence>
<dbReference type="NCBIfam" id="NF003253">
    <property type="entry name" value="PRK04210.1"/>
    <property type="match status" value="1"/>
</dbReference>
<dbReference type="FunFam" id="3.40.449.10:FF:000005">
    <property type="entry name" value="Phosphoenolpyruvate carboxykinase [GTP]"/>
    <property type="match status" value="1"/>
</dbReference>
<evidence type="ECO:0000259" key="13">
    <source>
        <dbReference type="Pfam" id="PF00821"/>
    </source>
</evidence>
<keyword evidence="15" id="KW-0808">Transferase</keyword>
<keyword evidence="8 11" id="KW-0342">GTP-binding</keyword>
<feature type="binding site" evidence="11">
    <location>
        <begin position="248"/>
        <end position="253"/>
    </location>
    <ligand>
        <name>GTP</name>
        <dbReference type="ChEBI" id="CHEBI:37565"/>
    </ligand>
</feature>
<dbReference type="HAMAP" id="MF_00452">
    <property type="entry name" value="PEPCK_GTP"/>
    <property type="match status" value="1"/>
</dbReference>
<dbReference type="GO" id="GO:0042594">
    <property type="term" value="P:response to starvation"/>
    <property type="evidence" value="ECO:0007669"/>
    <property type="project" value="TreeGrafter"/>
</dbReference>
<evidence type="ECO:0000256" key="1">
    <source>
        <dbReference type="ARBA" id="ARBA00004742"/>
    </source>
</evidence>
<dbReference type="UniPathway" id="UPA00138"/>
<evidence type="ECO:0000259" key="14">
    <source>
        <dbReference type="Pfam" id="PF17297"/>
    </source>
</evidence>
<keyword evidence="11" id="KW-0963">Cytoplasm</keyword>
<evidence type="ECO:0000256" key="12">
    <source>
        <dbReference type="SAM" id="MobiDB-lite"/>
    </source>
</evidence>
<dbReference type="GO" id="GO:0030145">
    <property type="term" value="F:manganese ion binding"/>
    <property type="evidence" value="ECO:0007669"/>
    <property type="project" value="UniProtKB-UniRule"/>
</dbReference>
<evidence type="ECO:0000256" key="4">
    <source>
        <dbReference type="ARBA" id="ARBA00022432"/>
    </source>
</evidence>
<dbReference type="Proteomes" id="UP000075260">
    <property type="component" value="Unassembled WGS sequence"/>
</dbReference>
<organism evidence="15 16">
    <name type="scientific">Sorangium cellulosum</name>
    <name type="common">Polyangium cellulosum</name>
    <dbReference type="NCBI Taxonomy" id="56"/>
    <lineage>
        <taxon>Bacteria</taxon>
        <taxon>Pseudomonadati</taxon>
        <taxon>Myxococcota</taxon>
        <taxon>Polyangia</taxon>
        <taxon>Polyangiales</taxon>
        <taxon>Polyangiaceae</taxon>
        <taxon>Sorangium</taxon>
    </lineage>
</organism>
<dbReference type="GO" id="GO:0033993">
    <property type="term" value="P:response to lipid"/>
    <property type="evidence" value="ECO:0007669"/>
    <property type="project" value="TreeGrafter"/>
</dbReference>
<dbReference type="Pfam" id="PF00821">
    <property type="entry name" value="PEPCK_GTP"/>
    <property type="match status" value="1"/>
</dbReference>
<evidence type="ECO:0000256" key="6">
    <source>
        <dbReference type="ARBA" id="ARBA00022741"/>
    </source>
</evidence>
<dbReference type="InterPro" id="IPR035078">
    <property type="entry name" value="PEP_carboxykinase_GTP_N"/>
</dbReference>
<reference evidence="15 16" key="1">
    <citation type="submission" date="2014-02" db="EMBL/GenBank/DDBJ databases">
        <title>The small core and large imbalanced accessory genome model reveals a collaborative survival strategy of Sorangium cellulosum strains in nature.</title>
        <authorList>
            <person name="Han K."/>
            <person name="Peng R."/>
            <person name="Blom J."/>
            <person name="Li Y.-Z."/>
        </authorList>
    </citation>
    <scope>NUCLEOTIDE SEQUENCE [LARGE SCALE GENOMIC DNA]</scope>
    <source>
        <strain evidence="15 16">So0008-312</strain>
    </source>
</reference>
<dbReference type="GO" id="GO:0071333">
    <property type="term" value="P:cellular response to glucose stimulus"/>
    <property type="evidence" value="ECO:0007669"/>
    <property type="project" value="TreeGrafter"/>
</dbReference>
<feature type="binding site" evidence="11">
    <location>
        <position position="247"/>
    </location>
    <ligand>
        <name>substrate</name>
    </ligand>
</feature>
<dbReference type="PIRSF" id="PIRSF001348">
    <property type="entry name" value="PEP_carboxykinase_GTP"/>
    <property type="match status" value="1"/>
</dbReference>
<dbReference type="AlphaFoldDB" id="A0A150Q671"/>
<dbReference type="InterPro" id="IPR008209">
    <property type="entry name" value="PEP_carboxykinase_GTP"/>
</dbReference>
<keyword evidence="10 11" id="KW-0456">Lyase</keyword>
<proteinExistence type="inferred from homology"/>
<feature type="binding site" evidence="11">
    <location>
        <position position="205"/>
    </location>
    <ligand>
        <name>Mn(2+)</name>
        <dbReference type="ChEBI" id="CHEBI:29035"/>
    </ligand>
</feature>
<feature type="binding site" evidence="11">
    <location>
        <position position="68"/>
    </location>
    <ligand>
        <name>substrate</name>
    </ligand>
</feature>
<dbReference type="Pfam" id="PF17297">
    <property type="entry name" value="PEPCK_N"/>
    <property type="match status" value="1"/>
</dbReference>
<dbReference type="GO" id="GO:0005525">
    <property type="term" value="F:GTP binding"/>
    <property type="evidence" value="ECO:0007669"/>
    <property type="project" value="UniProtKB-UniRule"/>
</dbReference>
<dbReference type="EC" id="4.1.1.32" evidence="11"/>
<dbReference type="Gene3D" id="3.40.449.10">
    <property type="entry name" value="Phosphoenolpyruvate Carboxykinase, domain 1"/>
    <property type="match status" value="1"/>
</dbReference>
<evidence type="ECO:0000256" key="2">
    <source>
        <dbReference type="ARBA" id="ARBA00005796"/>
    </source>
</evidence>
<evidence type="ECO:0000256" key="11">
    <source>
        <dbReference type="HAMAP-Rule" id="MF_00452"/>
    </source>
</evidence>
<feature type="region of interest" description="Disordered" evidence="12">
    <location>
        <begin position="349"/>
        <end position="380"/>
    </location>
</feature>
<comment type="cofactor">
    <cofactor evidence="11">
        <name>Mn(2+)</name>
        <dbReference type="ChEBI" id="CHEBI:29035"/>
    </cofactor>
    <text evidence="11">Binds 1 Mn(2+) ion per subunit.</text>
</comment>
<dbReference type="PANTHER" id="PTHR11561">
    <property type="entry name" value="PHOSPHOENOLPYRUVATE CARBOXYKINASE"/>
    <property type="match status" value="1"/>
</dbReference>
<keyword evidence="15" id="KW-0418">Kinase</keyword>
<dbReference type="GO" id="GO:0046327">
    <property type="term" value="P:glycerol biosynthetic process from pyruvate"/>
    <property type="evidence" value="ECO:0007669"/>
    <property type="project" value="TreeGrafter"/>
</dbReference>
<comment type="subcellular location">
    <subcellularLocation>
        <location evidence="11">Cytoplasm</location>
    </subcellularLocation>
</comment>
<dbReference type="PANTHER" id="PTHR11561:SF0">
    <property type="entry name" value="PHOSPHOENOLPYRUVATE CARBOXYKINASE [GTP]-RELATED"/>
    <property type="match status" value="1"/>
</dbReference>
<dbReference type="GO" id="GO:0004613">
    <property type="term" value="F:phosphoenolpyruvate carboxykinase (GTP) activity"/>
    <property type="evidence" value="ECO:0007669"/>
    <property type="project" value="UniProtKB-UniRule"/>
</dbReference>
<keyword evidence="6 11" id="KW-0547">Nucleotide-binding</keyword>
<evidence type="ECO:0000256" key="7">
    <source>
        <dbReference type="ARBA" id="ARBA00022793"/>
    </source>
</evidence>
<comment type="caution">
    <text evidence="15">The sequence shown here is derived from an EMBL/GenBank/DDBJ whole genome shotgun (WGS) entry which is preliminary data.</text>
</comment>
<comment type="catalytic activity">
    <reaction evidence="11">
        <text>oxaloacetate + GTP = phosphoenolpyruvate + GDP + CO2</text>
        <dbReference type="Rhea" id="RHEA:10388"/>
        <dbReference type="ChEBI" id="CHEBI:16452"/>
        <dbReference type="ChEBI" id="CHEBI:16526"/>
        <dbReference type="ChEBI" id="CHEBI:37565"/>
        <dbReference type="ChEBI" id="CHEBI:58189"/>
        <dbReference type="ChEBI" id="CHEBI:58702"/>
        <dbReference type="EC" id="4.1.1.32"/>
    </reaction>
</comment>
<keyword evidence="15" id="KW-0670">Pyruvate</keyword>
<feature type="binding site" evidence="11">
    <location>
        <position position="274"/>
    </location>
    <ligand>
        <name>Mn(2+)</name>
        <dbReference type="ChEBI" id="CHEBI:29035"/>
    </ligand>
</feature>
<dbReference type="OrthoDB" id="9758871at2"/>
<comment type="pathway">
    <text evidence="1 11">Carbohydrate biosynthesis; gluconeogenesis.</text>
</comment>
<feature type="binding site" evidence="11">
    <location>
        <begin position="364"/>
        <end position="366"/>
    </location>
    <ligand>
        <name>substrate</name>
    </ligand>
</feature>
<evidence type="ECO:0000313" key="15">
    <source>
        <dbReference type="EMBL" id="KYF63485.1"/>
    </source>
</evidence>
<dbReference type="Gene3D" id="2.170.8.10">
    <property type="entry name" value="Phosphoenolpyruvate Carboxykinase, domain 2"/>
    <property type="match status" value="1"/>
</dbReference>
<dbReference type="GO" id="GO:0016301">
    <property type="term" value="F:kinase activity"/>
    <property type="evidence" value="ECO:0007669"/>
    <property type="project" value="UniProtKB-KW"/>
</dbReference>
<feature type="active site" evidence="11">
    <location>
        <position position="249"/>
    </location>
</feature>
<feature type="binding site" evidence="11">
    <location>
        <begin position="490"/>
        <end position="493"/>
    </location>
    <ligand>
        <name>GTP</name>
        <dbReference type="ChEBI" id="CHEBI:37565"/>
    </ligand>
</feature>
<gene>
    <name evidence="11" type="primary">pckG</name>
    <name evidence="15" type="ORF">BE15_17950</name>
</gene>
<sequence>MQHRNLSAWVDEVALQTRPDRVVFCDGSEAENRALIQGMLSDGTLLALDEERYPNCYLHRSDPTDVARTEHLTFICSRDRDDAGPTNNWMSPKEAPQKVGRLFDGAMKGRTMFVVPYLMGPVGSPSAKVGVEITDSPYVVASMRIMTRMGRVALDALGSSEEYCRGLHSLGDLSPERRFVCHFPEERLIWSIGSGYGGNALLGKKCFALRIASTMARDEGWLAEHMLILGLEDPEGRVTYVCAAFPSACGKTNLAMLVPPASQKGWKVWTVGDDIAWLRIGPDGRLWAINPEAGFFGVAPGTSSRTNPNALATLSRDSIFTNVALTPEGTPWWEGFDGPAPPALTDWRGRRWTPDSKEPAAHPNSRFTSPARQCPSISPEFDAPGGVPISAIVFGGRRARLAPLVCEARDWAHGVYLGATMASETTAAATGKVGVVRRDPMAMRPFCGYNMGDYFRHWIELGERRAAFPRIFHVNWFRQSDAGKFLWPGFGENLRVLRWIAARVSGAAKGRETPLGIMPAEGELDTSGLDVNDEALRELFAVDRDAWLEEAREREAFLTSFGARMPEALLRQNRDLAARMQA</sequence>
<feature type="compositionally biased region" description="Basic and acidic residues" evidence="12">
    <location>
        <begin position="349"/>
        <end position="360"/>
    </location>
</feature>
<dbReference type="GO" id="GO:0005829">
    <property type="term" value="C:cytosol"/>
    <property type="evidence" value="ECO:0007669"/>
    <property type="project" value="TreeGrafter"/>
</dbReference>
<dbReference type="InterPro" id="IPR008210">
    <property type="entry name" value="PEP_carboxykinase_N"/>
</dbReference>